<sequence length="70" mass="7499">MAETRAAIMHCPFCAEEDLFPALEARASAESGSVAVEPHGAWECRSCLRVFSVKLLGLSTSGLSTRRSAE</sequence>
<accession>A0A4R4RE45</accession>
<dbReference type="OrthoDB" id="4243321at2"/>
<evidence type="ECO:0008006" key="3">
    <source>
        <dbReference type="Google" id="ProtNLM"/>
    </source>
</evidence>
<dbReference type="EMBL" id="SMKL01000071">
    <property type="protein sequence ID" value="TDC47598.1"/>
    <property type="molecule type" value="Genomic_DNA"/>
</dbReference>
<dbReference type="Proteomes" id="UP000295621">
    <property type="component" value="Unassembled WGS sequence"/>
</dbReference>
<protein>
    <recommendedName>
        <fullName evidence="3">Insertion element protein</fullName>
    </recommendedName>
</protein>
<dbReference type="AlphaFoldDB" id="A0A4R4RE45"/>
<reference evidence="1 2" key="1">
    <citation type="submission" date="2019-02" db="EMBL/GenBank/DDBJ databases">
        <title>Draft genome sequences of novel Actinobacteria.</title>
        <authorList>
            <person name="Sahin N."/>
            <person name="Ay H."/>
            <person name="Saygin H."/>
        </authorList>
    </citation>
    <scope>NUCLEOTIDE SEQUENCE [LARGE SCALE GENOMIC DNA]</scope>
    <source>
        <strain evidence="1 2">KC603</strain>
    </source>
</reference>
<comment type="caution">
    <text evidence="1">The sequence shown here is derived from an EMBL/GenBank/DDBJ whole genome shotgun (WGS) entry which is preliminary data.</text>
</comment>
<name>A0A4R4RE45_9ACTN</name>
<evidence type="ECO:0000313" key="1">
    <source>
        <dbReference type="EMBL" id="TDC47598.1"/>
    </source>
</evidence>
<organism evidence="1 2">
    <name type="scientific">Jiangella ureilytica</name>
    <dbReference type="NCBI Taxonomy" id="2530374"/>
    <lineage>
        <taxon>Bacteria</taxon>
        <taxon>Bacillati</taxon>
        <taxon>Actinomycetota</taxon>
        <taxon>Actinomycetes</taxon>
        <taxon>Jiangellales</taxon>
        <taxon>Jiangellaceae</taxon>
        <taxon>Jiangella</taxon>
    </lineage>
</organism>
<proteinExistence type="predicted"/>
<gene>
    <name evidence="1" type="ORF">E1212_23685</name>
</gene>
<keyword evidence="2" id="KW-1185">Reference proteome</keyword>
<evidence type="ECO:0000313" key="2">
    <source>
        <dbReference type="Proteomes" id="UP000295621"/>
    </source>
</evidence>